<evidence type="ECO:0000259" key="5">
    <source>
        <dbReference type="Pfam" id="PF00884"/>
    </source>
</evidence>
<dbReference type="InterPro" id="IPR050738">
    <property type="entry name" value="Sulfatase"/>
</dbReference>
<comment type="similarity">
    <text evidence="1">Belongs to the sulfatase family.</text>
</comment>
<dbReference type="Proteomes" id="UP001597277">
    <property type="component" value="Unassembled WGS sequence"/>
</dbReference>
<dbReference type="Gene3D" id="3.30.1120.10">
    <property type="match status" value="1"/>
</dbReference>
<evidence type="ECO:0000313" key="7">
    <source>
        <dbReference type="Proteomes" id="UP001597277"/>
    </source>
</evidence>
<sequence>MTQARRPNVVLILADDMGFSDIGCFGGEIHTPNIDSLAAGGVSLTQFYNTARCSPSRASLLTGLHPHQTGIGILNYDDSPEGYPGDLNTNCLTIAEALKPAGYRSYISGKWHVASSIHEPSDSWPTRRGFDDFYGTLEGAGSFFMPRTLTRGETNVEHEAAEDPDFYYTDAISENAAAFVRQHRGEHAADPFFLYVGYTAPHWPLHALEEDVRKYLGRFDAGWDTLRAERLERLIESGIISENWPLTDRDARVPEWESVSDKEWEAIRMAVYAAMIDRMDQGIGRIVAELKSQGIYDDTLVMFLSDNGGCAEEMPLETAREFVTTYVTFDSTTRDGRDVRPGNDPSIVPGGEDTYTTYGRAWANVSNAPFREYKHWIHEGGIATPFIASWPRVLPVDVKREQPHQLVDVMATLLDIAGAEYPSSYPGRTPLPLEGVSMVPTLRDGTSDDQRLLYWEHEGNCGVRRGTWKLVRKHAQDWELYDMVRDRTELHDLAAEHPGVVAELSAAYEAWAARCGVIPREKVLELYAARGGGLPSE</sequence>
<gene>
    <name evidence="6" type="ORF">ACFSE6_07930</name>
</gene>
<evidence type="ECO:0000256" key="3">
    <source>
        <dbReference type="ARBA" id="ARBA00022801"/>
    </source>
</evidence>
<keyword evidence="7" id="KW-1185">Reference proteome</keyword>
<proteinExistence type="inferred from homology"/>
<organism evidence="6 7">
    <name type="scientific">Georgenia deserti</name>
    <dbReference type="NCBI Taxonomy" id="2093781"/>
    <lineage>
        <taxon>Bacteria</taxon>
        <taxon>Bacillati</taxon>
        <taxon>Actinomycetota</taxon>
        <taxon>Actinomycetes</taxon>
        <taxon>Micrococcales</taxon>
        <taxon>Bogoriellaceae</taxon>
        <taxon>Georgenia</taxon>
    </lineage>
</organism>
<dbReference type="Pfam" id="PF00884">
    <property type="entry name" value="Sulfatase"/>
    <property type="match status" value="1"/>
</dbReference>
<protein>
    <submittedName>
        <fullName evidence="6">Arylsulfatase</fullName>
        <ecNumber evidence="6">3.1.6.-</ecNumber>
    </submittedName>
</protein>
<dbReference type="InterPro" id="IPR017850">
    <property type="entry name" value="Alkaline_phosphatase_core_sf"/>
</dbReference>
<dbReference type="RefSeq" id="WP_388004684.1">
    <property type="nucleotide sequence ID" value="NZ_JBHUEE010000003.1"/>
</dbReference>
<dbReference type="PANTHER" id="PTHR42693:SF53">
    <property type="entry name" value="ENDO-4-O-SULFATASE"/>
    <property type="match status" value="1"/>
</dbReference>
<name>A0ABW4L3W9_9MICO</name>
<dbReference type="EC" id="3.1.6.-" evidence="6"/>
<dbReference type="GO" id="GO:0016787">
    <property type="term" value="F:hydrolase activity"/>
    <property type="evidence" value="ECO:0007669"/>
    <property type="project" value="UniProtKB-KW"/>
</dbReference>
<dbReference type="SUPFAM" id="SSF53649">
    <property type="entry name" value="Alkaline phosphatase-like"/>
    <property type="match status" value="1"/>
</dbReference>
<reference evidence="7" key="1">
    <citation type="journal article" date="2019" name="Int. J. Syst. Evol. Microbiol.">
        <title>The Global Catalogue of Microorganisms (GCM) 10K type strain sequencing project: providing services to taxonomists for standard genome sequencing and annotation.</title>
        <authorList>
            <consortium name="The Broad Institute Genomics Platform"/>
            <consortium name="The Broad Institute Genome Sequencing Center for Infectious Disease"/>
            <person name="Wu L."/>
            <person name="Ma J."/>
        </authorList>
    </citation>
    <scope>NUCLEOTIDE SEQUENCE [LARGE SCALE GENOMIC DNA]</scope>
    <source>
        <strain evidence="7">JCM 17130</strain>
    </source>
</reference>
<accession>A0ABW4L3W9</accession>
<evidence type="ECO:0000256" key="2">
    <source>
        <dbReference type="ARBA" id="ARBA00022723"/>
    </source>
</evidence>
<dbReference type="Gene3D" id="3.40.720.10">
    <property type="entry name" value="Alkaline Phosphatase, subunit A"/>
    <property type="match status" value="1"/>
</dbReference>
<keyword evidence="3 6" id="KW-0378">Hydrolase</keyword>
<dbReference type="InterPro" id="IPR024607">
    <property type="entry name" value="Sulfatase_CS"/>
</dbReference>
<dbReference type="InterPro" id="IPR000917">
    <property type="entry name" value="Sulfatase_N"/>
</dbReference>
<feature type="domain" description="Sulfatase N-terminal" evidence="5">
    <location>
        <begin position="7"/>
        <end position="419"/>
    </location>
</feature>
<keyword evidence="2" id="KW-0479">Metal-binding</keyword>
<dbReference type="EMBL" id="JBHUEE010000003">
    <property type="protein sequence ID" value="MFD1717759.1"/>
    <property type="molecule type" value="Genomic_DNA"/>
</dbReference>
<evidence type="ECO:0000256" key="4">
    <source>
        <dbReference type="ARBA" id="ARBA00022837"/>
    </source>
</evidence>
<comment type="caution">
    <text evidence="6">The sequence shown here is derived from an EMBL/GenBank/DDBJ whole genome shotgun (WGS) entry which is preliminary data.</text>
</comment>
<evidence type="ECO:0000313" key="6">
    <source>
        <dbReference type="EMBL" id="MFD1717759.1"/>
    </source>
</evidence>
<dbReference type="PANTHER" id="PTHR42693">
    <property type="entry name" value="ARYLSULFATASE FAMILY MEMBER"/>
    <property type="match status" value="1"/>
</dbReference>
<evidence type="ECO:0000256" key="1">
    <source>
        <dbReference type="ARBA" id="ARBA00008779"/>
    </source>
</evidence>
<dbReference type="CDD" id="cd16025">
    <property type="entry name" value="PAS_like"/>
    <property type="match status" value="1"/>
</dbReference>
<dbReference type="PROSITE" id="PS00149">
    <property type="entry name" value="SULFATASE_2"/>
    <property type="match status" value="1"/>
</dbReference>
<keyword evidence="4" id="KW-0106">Calcium</keyword>